<sequence length="70" mass="7611">MEEAHKMRLVTLVGNMQEDDEHEIPVKKYSYSDSNSHQIPGTGGPGQRTVSGHYNIPGKDHGKPGPKGNA</sequence>
<accession>A0A371F387</accession>
<organism evidence="2 3">
    <name type="scientific">Mucuna pruriens</name>
    <name type="common">Velvet bean</name>
    <name type="synonym">Dolichos pruriens</name>
    <dbReference type="NCBI Taxonomy" id="157652"/>
    <lineage>
        <taxon>Eukaryota</taxon>
        <taxon>Viridiplantae</taxon>
        <taxon>Streptophyta</taxon>
        <taxon>Embryophyta</taxon>
        <taxon>Tracheophyta</taxon>
        <taxon>Spermatophyta</taxon>
        <taxon>Magnoliopsida</taxon>
        <taxon>eudicotyledons</taxon>
        <taxon>Gunneridae</taxon>
        <taxon>Pentapetalae</taxon>
        <taxon>rosids</taxon>
        <taxon>fabids</taxon>
        <taxon>Fabales</taxon>
        <taxon>Fabaceae</taxon>
        <taxon>Papilionoideae</taxon>
        <taxon>50 kb inversion clade</taxon>
        <taxon>NPAAA clade</taxon>
        <taxon>indigoferoid/millettioid clade</taxon>
        <taxon>Phaseoleae</taxon>
        <taxon>Mucuna</taxon>
    </lineage>
</organism>
<feature type="region of interest" description="Disordered" evidence="1">
    <location>
        <begin position="29"/>
        <end position="70"/>
    </location>
</feature>
<comment type="caution">
    <text evidence="2">The sequence shown here is derived from an EMBL/GenBank/DDBJ whole genome shotgun (WGS) entry which is preliminary data.</text>
</comment>
<keyword evidence="3" id="KW-1185">Reference proteome</keyword>
<evidence type="ECO:0000313" key="3">
    <source>
        <dbReference type="Proteomes" id="UP000257109"/>
    </source>
</evidence>
<name>A0A371F387_MUCPR</name>
<dbReference type="AlphaFoldDB" id="A0A371F387"/>
<dbReference type="OrthoDB" id="1433541at2759"/>
<dbReference type="EMBL" id="QJKJ01010779">
    <property type="protein sequence ID" value="RDX72766.1"/>
    <property type="molecule type" value="Genomic_DNA"/>
</dbReference>
<proteinExistence type="predicted"/>
<gene>
    <name evidence="2" type="ORF">CR513_47702</name>
</gene>
<protein>
    <submittedName>
        <fullName evidence="2">Uncharacterized protein</fullName>
    </submittedName>
</protein>
<evidence type="ECO:0000313" key="2">
    <source>
        <dbReference type="EMBL" id="RDX72766.1"/>
    </source>
</evidence>
<feature type="non-terminal residue" evidence="2">
    <location>
        <position position="1"/>
    </location>
</feature>
<reference evidence="2" key="1">
    <citation type="submission" date="2018-05" db="EMBL/GenBank/DDBJ databases">
        <title>Draft genome of Mucuna pruriens seed.</title>
        <authorList>
            <person name="Nnadi N.E."/>
            <person name="Vos R."/>
            <person name="Hasami M.H."/>
            <person name="Devisetty U.K."/>
            <person name="Aguiy J.C."/>
        </authorList>
    </citation>
    <scope>NUCLEOTIDE SEQUENCE [LARGE SCALE GENOMIC DNA]</scope>
    <source>
        <strain evidence="2">JCA_2017</strain>
    </source>
</reference>
<dbReference type="Proteomes" id="UP000257109">
    <property type="component" value="Unassembled WGS sequence"/>
</dbReference>
<evidence type="ECO:0000256" key="1">
    <source>
        <dbReference type="SAM" id="MobiDB-lite"/>
    </source>
</evidence>